<feature type="transmembrane region" description="Helical" evidence="2">
    <location>
        <begin position="20"/>
        <end position="39"/>
    </location>
</feature>
<feature type="compositionally biased region" description="Low complexity" evidence="1">
    <location>
        <begin position="53"/>
        <end position="66"/>
    </location>
</feature>
<name>A0A919JFX6_9ACTN</name>
<keyword evidence="2" id="KW-0472">Membrane</keyword>
<keyword evidence="4" id="KW-1185">Reference proteome</keyword>
<dbReference type="AlphaFoldDB" id="A0A919JFX6"/>
<proteinExistence type="predicted"/>
<feature type="compositionally biased region" description="Pro residues" evidence="1">
    <location>
        <begin position="310"/>
        <end position="333"/>
    </location>
</feature>
<evidence type="ECO:0000313" key="4">
    <source>
        <dbReference type="Proteomes" id="UP000647172"/>
    </source>
</evidence>
<organism evidence="3 4">
    <name type="scientific">Actinoplanes nipponensis</name>
    <dbReference type="NCBI Taxonomy" id="135950"/>
    <lineage>
        <taxon>Bacteria</taxon>
        <taxon>Bacillati</taxon>
        <taxon>Actinomycetota</taxon>
        <taxon>Actinomycetes</taxon>
        <taxon>Micromonosporales</taxon>
        <taxon>Micromonosporaceae</taxon>
        <taxon>Actinoplanes</taxon>
    </lineage>
</organism>
<feature type="compositionally biased region" description="Low complexity" evidence="1">
    <location>
        <begin position="402"/>
        <end position="422"/>
    </location>
</feature>
<feature type="compositionally biased region" description="Basic and acidic residues" evidence="1">
    <location>
        <begin position="74"/>
        <end position="97"/>
    </location>
</feature>
<keyword evidence="2" id="KW-1133">Transmembrane helix</keyword>
<evidence type="ECO:0000313" key="3">
    <source>
        <dbReference type="EMBL" id="GIE48797.1"/>
    </source>
</evidence>
<keyword evidence="2" id="KW-0812">Transmembrane</keyword>
<feature type="compositionally biased region" description="Low complexity" evidence="1">
    <location>
        <begin position="374"/>
        <end position="393"/>
    </location>
</feature>
<gene>
    <name evidence="3" type="ORF">Ani05nite_23310</name>
</gene>
<feature type="region of interest" description="Disordered" evidence="1">
    <location>
        <begin position="296"/>
        <end position="483"/>
    </location>
</feature>
<feature type="compositionally biased region" description="Acidic residues" evidence="1">
    <location>
        <begin position="423"/>
        <end position="436"/>
    </location>
</feature>
<dbReference type="Proteomes" id="UP000647172">
    <property type="component" value="Unassembled WGS sequence"/>
</dbReference>
<evidence type="ECO:0000256" key="1">
    <source>
        <dbReference type="SAM" id="MobiDB-lite"/>
    </source>
</evidence>
<evidence type="ECO:0000256" key="2">
    <source>
        <dbReference type="SAM" id="Phobius"/>
    </source>
</evidence>
<dbReference type="EMBL" id="BOMQ01000026">
    <property type="protein sequence ID" value="GIE48797.1"/>
    <property type="molecule type" value="Genomic_DNA"/>
</dbReference>
<feature type="transmembrane region" description="Helical" evidence="2">
    <location>
        <begin position="495"/>
        <end position="514"/>
    </location>
</feature>
<sequence length="523" mass="53445">MRRPTYRRAAQRRGPDRRIIAAVAVLIGFGGVIGVTQISNADESKVAACEAPAAAPSAPSAKGAASDPRVGTYTDKDGDIQHKGDGQLAKGEKAPAPEAVKECTTGKTTVKQVNGLQILTNTCEDSDLDAHDGFQNGNRCVSTEFGEVGDQSKNPTLLITEFPKSVKANTPFTLKVSTRNLVRDRFLAAGQGGYYVESSVLTGEGLVRGHFHTACRMLTATNEAPDPAPVPAFFVATEDKKGGARPDTVTIQVPGLPQEGIAQCASWAGDGSHRIPMMQRANQTPALDAVRVKVEGGGQGEEPPAEEEPPATPPATSPASPPTSPPDSPPASPPAENNGGDNGGDNGGNNGGDNGQGDGQNGGDGQGDGQEPNPGATATPKTGTGTTPPKTGTVVIPPKSGADAPKPARTTKPAPATEPAQAADDDEQATGDDADNETPAQAAGDKTRKPATTEKPAAQVVSNDDSDDGAPDLQAEQNVQTGDDSKLALTGANSMTFILGGALLILCGAVALGATRRRRATRD</sequence>
<feature type="region of interest" description="Disordered" evidence="1">
    <location>
        <begin position="53"/>
        <end position="97"/>
    </location>
</feature>
<feature type="compositionally biased region" description="Gly residues" evidence="1">
    <location>
        <begin position="340"/>
        <end position="368"/>
    </location>
</feature>
<dbReference type="RefSeq" id="WP_239129684.1">
    <property type="nucleotide sequence ID" value="NZ_BOMQ01000026.1"/>
</dbReference>
<comment type="caution">
    <text evidence="3">The sequence shown here is derived from an EMBL/GenBank/DDBJ whole genome shotgun (WGS) entry which is preliminary data.</text>
</comment>
<reference evidence="3" key="1">
    <citation type="submission" date="2021-01" db="EMBL/GenBank/DDBJ databases">
        <title>Whole genome shotgun sequence of Actinoplanes nipponensis NBRC 14063.</title>
        <authorList>
            <person name="Komaki H."/>
            <person name="Tamura T."/>
        </authorList>
    </citation>
    <scope>NUCLEOTIDE SEQUENCE</scope>
    <source>
        <strain evidence="3">NBRC 14063</strain>
    </source>
</reference>
<accession>A0A919JFX6</accession>
<protein>
    <submittedName>
        <fullName evidence="3">Uncharacterized protein</fullName>
    </submittedName>
</protein>